<protein>
    <submittedName>
        <fullName evidence="1">DUF3465 domain-containing protein</fullName>
    </submittedName>
</protein>
<gene>
    <name evidence="1" type="ORF">E3202_06485</name>
</gene>
<dbReference type="Proteomes" id="UP000315037">
    <property type="component" value="Unassembled WGS sequence"/>
</dbReference>
<organism evidence="1 2">
    <name type="scientific">Oecophyllibacter saccharovorans</name>
    <dbReference type="NCBI Taxonomy" id="2558360"/>
    <lineage>
        <taxon>Bacteria</taxon>
        <taxon>Pseudomonadati</taxon>
        <taxon>Pseudomonadota</taxon>
        <taxon>Alphaproteobacteria</taxon>
        <taxon>Acetobacterales</taxon>
        <taxon>Acetobacteraceae</taxon>
        <taxon>Oecophyllibacter</taxon>
    </lineage>
</organism>
<dbReference type="EMBL" id="SORZ01000002">
    <property type="protein sequence ID" value="TPW34556.1"/>
    <property type="molecule type" value="Genomic_DNA"/>
</dbReference>
<sequence>MPAQCDNAQFLKDRESFSTQTDSSVWSFFTTERTEGRERRHMDKPEHICGVVMKVFRARRSRSGWHGYFLVNLGNTAPIRIVANLDEMQAPAWPWVRPGDQIEVEGRYYYDNAHQQGIDWTHYGTSRSWPWAGFVVVNGQRYQ</sequence>
<dbReference type="AlphaFoldDB" id="A0A506UMH9"/>
<reference evidence="1 2" key="1">
    <citation type="submission" date="2019-03" db="EMBL/GenBank/DDBJ databases">
        <title>The complete genome sequence of Neokomagataea sp. Jb2 NBRC113641.</title>
        <authorList>
            <person name="Chua K.-O."/>
            <person name="Chan K.-G."/>
            <person name="See-Too W.-S."/>
        </authorList>
    </citation>
    <scope>NUCLEOTIDE SEQUENCE [LARGE SCALE GENOMIC DNA]</scope>
    <source>
        <strain evidence="1 2">Jb2</strain>
    </source>
</reference>
<accession>A0A506UMH9</accession>
<evidence type="ECO:0000313" key="2">
    <source>
        <dbReference type="Proteomes" id="UP000315037"/>
    </source>
</evidence>
<name>A0A506UMH9_9PROT</name>
<proteinExistence type="predicted"/>
<keyword evidence="2" id="KW-1185">Reference proteome</keyword>
<evidence type="ECO:0000313" key="1">
    <source>
        <dbReference type="EMBL" id="TPW34556.1"/>
    </source>
</evidence>
<comment type="caution">
    <text evidence="1">The sequence shown here is derived from an EMBL/GenBank/DDBJ whole genome shotgun (WGS) entry which is preliminary data.</text>
</comment>